<keyword evidence="1" id="KW-0175">Coiled coil</keyword>
<evidence type="ECO:0000313" key="4">
    <source>
        <dbReference type="Proteomes" id="UP001221757"/>
    </source>
</evidence>
<name>A0AAD7CDG5_MYCRO</name>
<feature type="domain" description="Novel STAND NTPase 1" evidence="2">
    <location>
        <begin position="115"/>
        <end position="245"/>
    </location>
</feature>
<dbReference type="PANTHER" id="PTHR47691">
    <property type="entry name" value="REGULATOR-RELATED"/>
    <property type="match status" value="1"/>
</dbReference>
<dbReference type="Proteomes" id="UP001221757">
    <property type="component" value="Unassembled WGS sequence"/>
</dbReference>
<reference evidence="3" key="1">
    <citation type="submission" date="2023-03" db="EMBL/GenBank/DDBJ databases">
        <title>Massive genome expansion in bonnet fungi (Mycena s.s.) driven by repeated elements and novel gene families across ecological guilds.</title>
        <authorList>
            <consortium name="Lawrence Berkeley National Laboratory"/>
            <person name="Harder C.B."/>
            <person name="Miyauchi S."/>
            <person name="Viragh M."/>
            <person name="Kuo A."/>
            <person name="Thoen E."/>
            <person name="Andreopoulos B."/>
            <person name="Lu D."/>
            <person name="Skrede I."/>
            <person name="Drula E."/>
            <person name="Henrissat B."/>
            <person name="Morin E."/>
            <person name="Kohler A."/>
            <person name="Barry K."/>
            <person name="LaButti K."/>
            <person name="Morin E."/>
            <person name="Salamov A."/>
            <person name="Lipzen A."/>
            <person name="Mereny Z."/>
            <person name="Hegedus B."/>
            <person name="Baldrian P."/>
            <person name="Stursova M."/>
            <person name="Weitz H."/>
            <person name="Taylor A."/>
            <person name="Grigoriev I.V."/>
            <person name="Nagy L.G."/>
            <person name="Martin F."/>
            <person name="Kauserud H."/>
        </authorList>
    </citation>
    <scope>NUCLEOTIDE SEQUENCE</scope>
    <source>
        <strain evidence="3">CBHHK067</strain>
    </source>
</reference>
<comment type="caution">
    <text evidence="3">The sequence shown here is derived from an EMBL/GenBank/DDBJ whole genome shotgun (WGS) entry which is preliminary data.</text>
</comment>
<evidence type="ECO:0000259" key="2">
    <source>
        <dbReference type="Pfam" id="PF20703"/>
    </source>
</evidence>
<protein>
    <recommendedName>
        <fullName evidence="2">Novel STAND NTPase 1 domain-containing protein</fullName>
    </recommendedName>
</protein>
<dbReference type="AlphaFoldDB" id="A0AAD7CDG5"/>
<dbReference type="Pfam" id="PF20703">
    <property type="entry name" value="nSTAND1"/>
    <property type="match status" value="1"/>
</dbReference>
<keyword evidence="4" id="KW-1185">Reference proteome</keyword>
<evidence type="ECO:0000256" key="1">
    <source>
        <dbReference type="SAM" id="Coils"/>
    </source>
</evidence>
<dbReference type="InterPro" id="IPR011990">
    <property type="entry name" value="TPR-like_helical_dom_sf"/>
</dbReference>
<dbReference type="PANTHER" id="PTHR47691:SF3">
    <property type="entry name" value="HTH-TYPE TRANSCRIPTIONAL REGULATOR RV0890C-RELATED"/>
    <property type="match status" value="1"/>
</dbReference>
<feature type="coiled-coil region" evidence="1">
    <location>
        <begin position="727"/>
        <end position="761"/>
    </location>
</feature>
<dbReference type="InterPro" id="IPR027417">
    <property type="entry name" value="P-loop_NTPase"/>
</dbReference>
<gene>
    <name evidence="3" type="ORF">B0H17DRAFT_1215830</name>
</gene>
<dbReference type="Gene3D" id="1.25.40.10">
    <property type="entry name" value="Tetratricopeptide repeat domain"/>
    <property type="match status" value="2"/>
</dbReference>
<accession>A0AAD7CDG5</accession>
<sequence>MVLIDVSTLQKVHSFFRLQVDLNLFRRVLRHGETAILLENCNIGLEQAIFVFVIQTSLATSATIAHVNEDAVILHEELMELLQQANSSRSTFSLSQSAYNDLSSSSSLSLLPSSPQIFYGRDPEVSELIKMLMGSGPFRTAILGPGGIGKSSLALKFSIMKICSRESSTSATDMFTTIAAFFNIDATVKVSRAIIQYLSVLSTPCVLVLDNLEDCWENVNSRAEVEDFLSLLSEISHLQLIVTMRGAERPGKVKWTRPFLPPLDPLHDAAARQTFLDIVDKIDEDELTALLTLTDNLPLAITLMANVASFEGGQSVLDRWTDETTSVLSEGFKKEANLDKSILISLSSPRMLSNPHAQELLSLLSLLPDGMSEDALMHMNLTFSAHVARSKSTLLRCSLIYAAADGRLRTLAPIREYMREKFPPMPDTFDGLRCYLYELASLFRNPTDLPNRELIQRFSSEFTNVRAITTYALSRSLHLEETVRCTIDLLHFNASTKTGSFAISDAVDLAVERLGDIQLQGDYLLAQVRLKVGHPSALVIASEAVWCFEQKQDLSGQARALYMLSTHLMMTGKFQKAIETADRGARLAQQTRNLTLQALCSSASSEACRNMGDQPRALLHGNEARRLSQASGNMTAEVWVTQQYACCSVMVGDYARAADLCAEITSVLSALGLATLDVHFYQNILNISAEIFDRRTEYEAARALHMRIYKARRAIDGSSKAWDLLNIAQIDIELGNLDRARENLESAKRAVTGKYDEAENGFARALTVSGWADLGILAIEKLSNVALKTGDMRSAMRYSVPLLAAAEKADDLAATHQALRRLGDISLVGGDEITAMNLFQVALDGFKLMGIHRGTGDCLVRLGDVLNSRGDRLKARGLWIEARPSFEKSSQQADVARCDERLA</sequence>
<dbReference type="SUPFAM" id="SSF48452">
    <property type="entry name" value="TPR-like"/>
    <property type="match status" value="2"/>
</dbReference>
<organism evidence="3 4">
    <name type="scientific">Mycena rosella</name>
    <name type="common">Pink bonnet</name>
    <name type="synonym">Agaricus rosellus</name>
    <dbReference type="NCBI Taxonomy" id="1033263"/>
    <lineage>
        <taxon>Eukaryota</taxon>
        <taxon>Fungi</taxon>
        <taxon>Dikarya</taxon>
        <taxon>Basidiomycota</taxon>
        <taxon>Agaricomycotina</taxon>
        <taxon>Agaricomycetes</taxon>
        <taxon>Agaricomycetidae</taxon>
        <taxon>Agaricales</taxon>
        <taxon>Marasmiineae</taxon>
        <taxon>Mycenaceae</taxon>
        <taxon>Mycena</taxon>
    </lineage>
</organism>
<dbReference type="Gene3D" id="3.40.50.300">
    <property type="entry name" value="P-loop containing nucleotide triphosphate hydrolases"/>
    <property type="match status" value="1"/>
</dbReference>
<evidence type="ECO:0000313" key="3">
    <source>
        <dbReference type="EMBL" id="KAJ7645852.1"/>
    </source>
</evidence>
<dbReference type="InterPro" id="IPR049052">
    <property type="entry name" value="nSTAND1"/>
</dbReference>
<proteinExistence type="predicted"/>
<dbReference type="SUPFAM" id="SSF52540">
    <property type="entry name" value="P-loop containing nucleoside triphosphate hydrolases"/>
    <property type="match status" value="1"/>
</dbReference>
<dbReference type="EMBL" id="JARKIE010000390">
    <property type="protein sequence ID" value="KAJ7645852.1"/>
    <property type="molecule type" value="Genomic_DNA"/>
</dbReference>